<dbReference type="CDD" id="cd05819">
    <property type="entry name" value="NHL"/>
    <property type="match status" value="1"/>
</dbReference>
<accession>A0A819PMI2</accession>
<dbReference type="PROSITE" id="PS51125">
    <property type="entry name" value="NHL"/>
    <property type="match status" value="3"/>
</dbReference>
<reference evidence="4" key="1">
    <citation type="submission" date="2021-02" db="EMBL/GenBank/DDBJ databases">
        <authorList>
            <person name="Nowell W R."/>
        </authorList>
    </citation>
    <scope>NUCLEOTIDE SEQUENCE</scope>
</reference>
<dbReference type="InterPro" id="IPR001258">
    <property type="entry name" value="NHL_repeat"/>
</dbReference>
<protein>
    <recommendedName>
        <fullName evidence="6">NHL repeat containing protein</fullName>
    </recommendedName>
</protein>
<evidence type="ECO:0000256" key="3">
    <source>
        <dbReference type="PROSITE-ProRule" id="PRU00504"/>
    </source>
</evidence>
<sequence length="934" mass="100434">MFYNQTIYSVGSAPISVVVADVNGDNKSDIVVANHGSDNIGVLLNSGSAIVSSQITYSTGSGSAPYFVAVGNMNSDNKVDIATANYGTTTISVLLNRGNGTFLSQVTYSGQSYAYAVAVADVNNDNASEIVLANAGSSNVGVFINKGDGTFYNQVTYTVGTTPVSVQMGYVNNDNKVDIVVANYDSGTFSVLLNQGSGTFASQTTYSVGSSPQSLAVGDFNNDNKIDIVTANSGSNSVSVLLNRGNGTFLSQVAYSTGSGSGPYSVVVGDMNGDNNQDIIVANPGSNTVGVFLGTGNGTFLSQLSYSVGASPHSVAVGDVNNDNKIDIVAANYALSFNQPKLSPTAIWDSNGITVANRSIVSENPTGIFVNTNNTIYVANKQHNTIVMWQEENVNPPKIISGNLTNPCSLFVTSNSDIYIDDGKNGRILKWISKTNIFVTVMNVTSSCDGLFVDINDTLYCSMSGRHQVVKRSLSNPAMTSSRVAAGTGIRGPLPNQLDGPVGIFVDVNLDLYVTDCLNHRVQLFQSGKLNGITVAGSTSLNPTITLNYPSGILLDADKYLFIVEYGNNRVVGSDTNGFRCLVGCYGRGSQPNQLYLPFSLSFDHSGNIFVTDQRNDRIQKFSLMKDSFALSFSQPKFCPTAIWNSNGITVADRSIVGEGPMAIFVNTNNTIYVANKENNTIVIWNEESVSPKKIHGNFSEPISLFVTSNGDIYIDDGAKNDRVQKWIAETGTFVTVMNVSSRCYGLFVDINDTLYCSMFDHHQVVKRSLSNPATTSSRVAAGTGIRGPLPNQLDGPVGIFVDVNLDLYVTNCQNHRIQLFQSGKLNGITVAGSTSLNPTITLNCPSGILLDADKYLFIVDRNNHRIVRSDLNGFRCLIGCYGIGSQSNQLIDPFSLSFDHSGNIFVTDQHNDRIQKFKYFKKSCGKLEYNRMR</sequence>
<dbReference type="EMBL" id="CAJOBB010003045">
    <property type="protein sequence ID" value="CAF4016781.1"/>
    <property type="molecule type" value="Genomic_DNA"/>
</dbReference>
<keyword evidence="1" id="KW-0732">Signal</keyword>
<comment type="caution">
    <text evidence="4">The sequence shown here is derived from an EMBL/GenBank/DDBJ whole genome shotgun (WGS) entry which is preliminary data.</text>
</comment>
<name>A0A819PMI2_9BILA</name>
<feature type="repeat" description="NHL" evidence="3">
    <location>
        <begin position="489"/>
        <end position="528"/>
    </location>
</feature>
<feature type="repeat" description="NHL" evidence="3">
    <location>
        <begin position="588"/>
        <end position="625"/>
    </location>
</feature>
<evidence type="ECO:0008006" key="6">
    <source>
        <dbReference type="Google" id="ProtNLM"/>
    </source>
</evidence>
<evidence type="ECO:0000256" key="2">
    <source>
        <dbReference type="ARBA" id="ARBA00022737"/>
    </source>
</evidence>
<gene>
    <name evidence="4" type="ORF">KXQ929_LOCUS29422</name>
</gene>
<evidence type="ECO:0000256" key="1">
    <source>
        <dbReference type="ARBA" id="ARBA00022729"/>
    </source>
</evidence>
<dbReference type="Proteomes" id="UP000663868">
    <property type="component" value="Unassembled WGS sequence"/>
</dbReference>
<keyword evidence="2" id="KW-0677">Repeat</keyword>
<dbReference type="PANTHER" id="PTHR46580">
    <property type="entry name" value="SENSOR KINASE-RELATED"/>
    <property type="match status" value="1"/>
</dbReference>
<dbReference type="InterPro" id="IPR028994">
    <property type="entry name" value="Integrin_alpha_N"/>
</dbReference>
<organism evidence="4 5">
    <name type="scientific">Adineta steineri</name>
    <dbReference type="NCBI Taxonomy" id="433720"/>
    <lineage>
        <taxon>Eukaryota</taxon>
        <taxon>Metazoa</taxon>
        <taxon>Spiralia</taxon>
        <taxon>Gnathifera</taxon>
        <taxon>Rotifera</taxon>
        <taxon>Eurotatoria</taxon>
        <taxon>Bdelloidea</taxon>
        <taxon>Adinetida</taxon>
        <taxon>Adinetidae</taxon>
        <taxon>Adineta</taxon>
    </lineage>
</organism>
<dbReference type="AlphaFoldDB" id="A0A819PMI2"/>
<feature type="repeat" description="NHL" evidence="3">
    <location>
        <begin position="785"/>
        <end position="824"/>
    </location>
</feature>
<dbReference type="Gene3D" id="2.120.10.30">
    <property type="entry name" value="TolB, C-terminal domain"/>
    <property type="match status" value="4"/>
</dbReference>
<evidence type="ECO:0000313" key="4">
    <source>
        <dbReference type="EMBL" id="CAF4016781.1"/>
    </source>
</evidence>
<dbReference type="InterPro" id="IPR011042">
    <property type="entry name" value="6-blade_b-propeller_TolB-like"/>
</dbReference>
<dbReference type="SUPFAM" id="SSF69318">
    <property type="entry name" value="Integrin alpha N-terminal domain"/>
    <property type="match status" value="2"/>
</dbReference>
<dbReference type="Gene3D" id="2.30.30.100">
    <property type="match status" value="6"/>
</dbReference>
<dbReference type="Pfam" id="PF13517">
    <property type="entry name" value="FG-GAP_3"/>
    <property type="match status" value="2"/>
</dbReference>
<proteinExistence type="predicted"/>
<dbReference type="Gene3D" id="2.40.10.500">
    <property type="match status" value="1"/>
</dbReference>
<dbReference type="InterPro" id="IPR013517">
    <property type="entry name" value="FG-GAP"/>
</dbReference>
<evidence type="ECO:0000313" key="5">
    <source>
        <dbReference type="Proteomes" id="UP000663868"/>
    </source>
</evidence>
<dbReference type="Pfam" id="PF01839">
    <property type="entry name" value="FG-GAP"/>
    <property type="match status" value="1"/>
</dbReference>
<dbReference type="SUPFAM" id="SSF101898">
    <property type="entry name" value="NHL repeat"/>
    <property type="match status" value="2"/>
</dbReference>